<gene>
    <name evidence="2" type="ORF">SGLAU_32690</name>
</gene>
<dbReference type="Proteomes" id="UP000029482">
    <property type="component" value="Plasmid pSglau1"/>
</dbReference>
<dbReference type="AlphaFoldDB" id="A0A089XMM9"/>
<feature type="region of interest" description="Disordered" evidence="1">
    <location>
        <begin position="174"/>
        <end position="268"/>
    </location>
</feature>
<sequence>MRLPVQARRAWGPSPRVRGAARSMCGSPRAGGTIPAGAGQRNPAWRRGPRQGPSPRVRGADVHRGLLRVTDGTIPAGAGSRPEPGPTQAPRRDHPRGCGEQVGRPMNGAPKAGPSPRVRGAAAEPAWETDGKGTIPAGAGSSRPAPGPRPCQRDYPRGCGEQVAAVAIADAVSGPSPRVRGADRRDLGLRCPRGTIPAGAGSSRSCRAPRCGGGDHPRGCGEQGFQLGEQRGAGGPSPRVRGAEGVGGGGDARAGTIPAGAGSRNWSN</sequence>
<reference evidence="3" key="1">
    <citation type="journal article" date="2015" name="J. Biotechnol.">
        <title>Complete genome sequence of the actinobacterium Streptomyces glaucescens GLA.O (DSM 40922) consisting of a linear chromosome and one linear plasmid.</title>
        <authorList>
            <person name="Ortseifen V."/>
            <person name="Winkler A."/>
            <person name="Albersmeier A."/>
            <person name="Wendler S."/>
            <person name="Puhler A."/>
            <person name="Kalinowski J."/>
            <person name="Ruckert C."/>
        </authorList>
    </citation>
    <scope>NUCLEOTIDE SEQUENCE [LARGE SCALE GENOMIC DNA]</scope>
    <source>
        <strain evidence="3">DSM 40922 / GLA O</strain>
        <plasmid evidence="3">pSglau1</plasmid>
    </source>
</reference>
<dbReference type="AntiFam" id="ANF00057">
    <property type="entry name" value="Translation of E. coli type CRISPR repeat"/>
</dbReference>
<evidence type="ECO:0000256" key="1">
    <source>
        <dbReference type="SAM" id="MobiDB-lite"/>
    </source>
</evidence>
<dbReference type="EMBL" id="CP009439">
    <property type="protein sequence ID" value="AIS02470.1"/>
    <property type="molecule type" value="Genomic_DNA"/>
</dbReference>
<name>A0A089XMM9_STRGA</name>
<evidence type="ECO:0000313" key="3">
    <source>
        <dbReference type="Proteomes" id="UP000029482"/>
    </source>
</evidence>
<feature type="region of interest" description="Disordered" evidence="1">
    <location>
        <begin position="1"/>
        <end position="157"/>
    </location>
</feature>
<organism evidence="2 3">
    <name type="scientific">Streptomyces glaucescens</name>
    <dbReference type="NCBI Taxonomy" id="1907"/>
    <lineage>
        <taxon>Bacteria</taxon>
        <taxon>Bacillati</taxon>
        <taxon>Actinomycetota</taxon>
        <taxon>Actinomycetes</taxon>
        <taxon>Kitasatosporales</taxon>
        <taxon>Streptomycetaceae</taxon>
        <taxon>Streptomyces</taxon>
    </lineage>
</organism>
<dbReference type="HOGENOM" id="CLU_072989_0_2_11"/>
<protein>
    <submittedName>
        <fullName evidence="2">Uncharacterized protein</fullName>
    </submittedName>
</protein>
<keyword evidence="2" id="KW-0614">Plasmid</keyword>
<evidence type="ECO:0000313" key="2">
    <source>
        <dbReference type="EMBL" id="AIS02470.1"/>
    </source>
</evidence>
<proteinExistence type="predicted"/>
<geneLocation type="plasmid" evidence="2 3">
    <name>pSglau1</name>
</geneLocation>
<dbReference type="AntiFam" id="ANF00006">
    <property type="entry name" value="Translation of CRISPR region"/>
</dbReference>
<dbReference type="eggNOG" id="ENOG5032V99">
    <property type="taxonomic scope" value="Bacteria"/>
</dbReference>
<dbReference type="KEGG" id="sgu:SGLAU_32690"/>
<accession>A0A089XMM9</accession>
<keyword evidence="3" id="KW-1185">Reference proteome</keyword>